<feature type="region of interest" description="Disordered" evidence="1">
    <location>
        <begin position="288"/>
        <end position="307"/>
    </location>
</feature>
<dbReference type="EMBL" id="KQ982383">
    <property type="protein sequence ID" value="KYQ56959.1"/>
    <property type="molecule type" value="Genomic_DNA"/>
</dbReference>
<protein>
    <submittedName>
        <fullName evidence="2">Uncharacterized protein</fullName>
    </submittedName>
</protein>
<evidence type="ECO:0000313" key="2">
    <source>
        <dbReference type="EMBL" id="KYQ56959.1"/>
    </source>
</evidence>
<evidence type="ECO:0000256" key="1">
    <source>
        <dbReference type="SAM" id="MobiDB-lite"/>
    </source>
</evidence>
<sequence length="428" mass="48785">MHDEDMLIVKKKRRLCIPKNLNISHCWNIIGPIVAQEIGASDYTPIPNYFDTNAYKIGYIFVPTSTQIKCFRPMSVLKILGPIHDFVVKSETNIKWLDKRFHSVRTSGDQMNFRSGKNQLSFTGRDYYFLSKLHNMLTQGNVTIDRTSHEDLLNITWIGLITHVVVTRISEFISFRQETKKIRCKWLPVGDKESDNLPLIEFQSLSDKTVAHVRASLNCRQTREKPGKRSRRRSTFVLEMSECTGDVSHGSVTPFSQHSCSTRTLENEFHRTQPCKHARTHTETHVRDFHSGATKRTDISSSRSWGSVGHVSTLEGVHESGDGVHSQDRDRQVTRAGHARPLRRAGVCTCTEASRQRRRYRKNARVKIPLHNVIGNKVTLFRQSGISTSTRSQESPAEKALITEKKSIRGVTARLVHSPHHLPTTERG</sequence>
<evidence type="ECO:0000313" key="3">
    <source>
        <dbReference type="Proteomes" id="UP000075809"/>
    </source>
</evidence>
<gene>
    <name evidence="2" type="ORF">ALC60_04163</name>
</gene>
<feature type="compositionally biased region" description="Basic and acidic residues" evidence="1">
    <location>
        <begin position="288"/>
        <end position="298"/>
    </location>
</feature>
<reference evidence="2 3" key="1">
    <citation type="submission" date="2015-09" db="EMBL/GenBank/DDBJ databases">
        <title>Trachymyrmex zeteki WGS genome.</title>
        <authorList>
            <person name="Nygaard S."/>
            <person name="Hu H."/>
            <person name="Boomsma J."/>
            <person name="Zhang G."/>
        </authorList>
    </citation>
    <scope>NUCLEOTIDE SEQUENCE [LARGE SCALE GENOMIC DNA]</scope>
    <source>
        <strain evidence="2">Tzet28-1</strain>
        <tissue evidence="2">Whole body</tissue>
    </source>
</reference>
<keyword evidence="3" id="KW-1185">Reference proteome</keyword>
<dbReference type="AlphaFoldDB" id="A0A151X9G1"/>
<proteinExistence type="predicted"/>
<organism evidence="2 3">
    <name type="scientific">Mycetomoellerius zeteki</name>
    <dbReference type="NCBI Taxonomy" id="64791"/>
    <lineage>
        <taxon>Eukaryota</taxon>
        <taxon>Metazoa</taxon>
        <taxon>Ecdysozoa</taxon>
        <taxon>Arthropoda</taxon>
        <taxon>Hexapoda</taxon>
        <taxon>Insecta</taxon>
        <taxon>Pterygota</taxon>
        <taxon>Neoptera</taxon>
        <taxon>Endopterygota</taxon>
        <taxon>Hymenoptera</taxon>
        <taxon>Apocrita</taxon>
        <taxon>Aculeata</taxon>
        <taxon>Formicoidea</taxon>
        <taxon>Formicidae</taxon>
        <taxon>Myrmicinae</taxon>
        <taxon>Mycetomoellerius</taxon>
    </lineage>
</organism>
<name>A0A151X9G1_9HYME</name>
<accession>A0A151X9G1</accession>
<dbReference type="Proteomes" id="UP000075809">
    <property type="component" value="Unassembled WGS sequence"/>
</dbReference>
<feature type="region of interest" description="Disordered" evidence="1">
    <location>
        <begin position="316"/>
        <end position="340"/>
    </location>
</feature>
<feature type="compositionally biased region" description="Basic and acidic residues" evidence="1">
    <location>
        <begin position="316"/>
        <end position="333"/>
    </location>
</feature>